<organism evidence="11 12">
    <name type="scientific">Fopius arisanus</name>
    <dbReference type="NCBI Taxonomy" id="64838"/>
    <lineage>
        <taxon>Eukaryota</taxon>
        <taxon>Metazoa</taxon>
        <taxon>Ecdysozoa</taxon>
        <taxon>Arthropoda</taxon>
        <taxon>Hexapoda</taxon>
        <taxon>Insecta</taxon>
        <taxon>Pterygota</taxon>
        <taxon>Neoptera</taxon>
        <taxon>Endopterygota</taxon>
        <taxon>Hymenoptera</taxon>
        <taxon>Apocrita</taxon>
        <taxon>Ichneumonoidea</taxon>
        <taxon>Braconidae</taxon>
        <taxon>Opiinae</taxon>
        <taxon>Fopius</taxon>
    </lineage>
</organism>
<dbReference type="GO" id="GO:0005886">
    <property type="term" value="C:plasma membrane"/>
    <property type="evidence" value="ECO:0007669"/>
    <property type="project" value="UniProtKB-SubCell"/>
</dbReference>
<evidence type="ECO:0000256" key="6">
    <source>
        <dbReference type="ARBA" id="ARBA00022989"/>
    </source>
</evidence>
<feature type="transmembrane region" description="Helical" evidence="10">
    <location>
        <begin position="130"/>
        <end position="148"/>
    </location>
</feature>
<keyword evidence="9" id="KW-0807">Transducer</keyword>
<keyword evidence="8" id="KW-0675">Receptor</keyword>
<evidence type="ECO:0000313" key="12">
    <source>
        <dbReference type="RefSeq" id="XP_011300122.1"/>
    </source>
</evidence>
<dbReference type="GeneID" id="105264738"/>
<dbReference type="RefSeq" id="XP_011300122.1">
    <property type="nucleotide sequence ID" value="XM_011301820.1"/>
</dbReference>
<accession>A0A9R1SZH4</accession>
<protein>
    <submittedName>
        <fullName evidence="12">Odorant receptor 24a-like</fullName>
    </submittedName>
</protein>
<dbReference type="OrthoDB" id="6604226at2759"/>
<sequence length="339" mass="39214">MTKGNCGTITELVDAISLMTTSLMAVLKILLPWSHRRRVASLVISVVQDWSQVNSKKCQEVMLRYAFIGRVVFIVQMSGAYMTIIPLILTRLPRSVELIDADNRSLFLRNIPIGPRCWVSLEISTFTYSLYYIFVCVHLFILATSYLGGDVFAFGLAMHLCGQFELLYRSFEKFDGNETSVIQRKIVSQFAKRHNSLLNLADDFETAFSLLILFELGANAFIISISEIILLRAIKIGDTQIISAMAIRIYLMYIQIFMYSYIGEHLSRQAEKLQVSIYSSRWYKLPPIIVRDLKFIMMRNNHLFHLTAGKIWNMDYQNFKFIVKSMFSYFSILRLMIKD</sequence>
<keyword evidence="2" id="KW-1003">Cell membrane</keyword>
<comment type="subcellular location">
    <subcellularLocation>
        <location evidence="1">Cell membrane</location>
        <topology evidence="1">Multi-pass membrane protein</topology>
    </subcellularLocation>
</comment>
<dbReference type="AlphaFoldDB" id="A0A9R1SZH4"/>
<dbReference type="KEGG" id="fas:105264738"/>
<keyword evidence="11" id="KW-1185">Reference proteome</keyword>
<evidence type="ECO:0000256" key="10">
    <source>
        <dbReference type="SAM" id="Phobius"/>
    </source>
</evidence>
<feature type="transmembrane region" description="Helical" evidence="10">
    <location>
        <begin position="207"/>
        <end position="230"/>
    </location>
</feature>
<keyword evidence="5" id="KW-0552">Olfaction</keyword>
<feature type="transmembrane region" description="Helical" evidence="10">
    <location>
        <begin position="67"/>
        <end position="89"/>
    </location>
</feature>
<dbReference type="Pfam" id="PF02949">
    <property type="entry name" value="7tm_6"/>
    <property type="match status" value="1"/>
</dbReference>
<evidence type="ECO:0000256" key="8">
    <source>
        <dbReference type="ARBA" id="ARBA00023170"/>
    </source>
</evidence>
<dbReference type="InterPro" id="IPR004117">
    <property type="entry name" value="7tm6_olfct_rcpt"/>
</dbReference>
<keyword evidence="4 10" id="KW-0812">Transmembrane</keyword>
<evidence type="ECO:0000256" key="3">
    <source>
        <dbReference type="ARBA" id="ARBA00022606"/>
    </source>
</evidence>
<feature type="transmembrane region" description="Helical" evidence="10">
    <location>
        <begin position="242"/>
        <end position="262"/>
    </location>
</feature>
<keyword evidence="6 10" id="KW-1133">Transmembrane helix</keyword>
<dbReference type="PANTHER" id="PTHR21137">
    <property type="entry name" value="ODORANT RECEPTOR"/>
    <property type="match status" value="1"/>
</dbReference>
<evidence type="ECO:0000256" key="5">
    <source>
        <dbReference type="ARBA" id="ARBA00022725"/>
    </source>
</evidence>
<dbReference type="GO" id="GO:0007165">
    <property type="term" value="P:signal transduction"/>
    <property type="evidence" value="ECO:0007669"/>
    <property type="project" value="UniProtKB-KW"/>
</dbReference>
<evidence type="ECO:0000256" key="9">
    <source>
        <dbReference type="ARBA" id="ARBA00023224"/>
    </source>
</evidence>
<evidence type="ECO:0000256" key="7">
    <source>
        <dbReference type="ARBA" id="ARBA00023136"/>
    </source>
</evidence>
<dbReference type="Proteomes" id="UP000694866">
    <property type="component" value="Unplaced"/>
</dbReference>
<keyword evidence="7 10" id="KW-0472">Membrane</keyword>
<evidence type="ECO:0000313" key="11">
    <source>
        <dbReference type="Proteomes" id="UP000694866"/>
    </source>
</evidence>
<evidence type="ECO:0000256" key="1">
    <source>
        <dbReference type="ARBA" id="ARBA00004651"/>
    </source>
</evidence>
<dbReference type="PANTHER" id="PTHR21137:SF35">
    <property type="entry name" value="ODORANT RECEPTOR 19A-RELATED"/>
    <property type="match status" value="1"/>
</dbReference>
<feature type="transmembrane region" description="Helical" evidence="10">
    <location>
        <begin position="12"/>
        <end position="31"/>
    </location>
</feature>
<dbReference type="GO" id="GO:0004984">
    <property type="term" value="F:olfactory receptor activity"/>
    <property type="evidence" value="ECO:0007669"/>
    <property type="project" value="InterPro"/>
</dbReference>
<proteinExistence type="predicted"/>
<keyword evidence="3" id="KW-0716">Sensory transduction</keyword>
<name>A0A9R1SZH4_9HYME</name>
<reference evidence="12" key="1">
    <citation type="submission" date="2025-08" db="UniProtKB">
        <authorList>
            <consortium name="RefSeq"/>
        </authorList>
    </citation>
    <scope>IDENTIFICATION</scope>
    <source>
        <strain evidence="12">USDA-PBARC FA_bdor</strain>
        <tissue evidence="12">Whole organism</tissue>
    </source>
</reference>
<gene>
    <name evidence="12" type="primary">LOC105264738</name>
</gene>
<evidence type="ECO:0000256" key="4">
    <source>
        <dbReference type="ARBA" id="ARBA00022692"/>
    </source>
</evidence>
<dbReference type="GO" id="GO:0005549">
    <property type="term" value="F:odorant binding"/>
    <property type="evidence" value="ECO:0007669"/>
    <property type="project" value="InterPro"/>
</dbReference>
<evidence type="ECO:0000256" key="2">
    <source>
        <dbReference type="ARBA" id="ARBA00022475"/>
    </source>
</evidence>